<sequence length="422" mass="45585">MSGNTHDVMVIGAGFAGMAAALFAARAGLSVAQSGVTGGIDFSTGFIDLMGVHPVAEGIRWDDPWAAVEAVSKDCPKHPYARMIRPDMEAAIGGFTDFLASQGLDYTGHADRNCRALTPVGTVKRTWRVPRTAWKGVLALESAAPTLIVDFHGLKGFSGNQLVEMRKETWPGLRTARVTFPRGSGELYPEHMAWALADPKYREKLAEAVAPHLGDAEYLGFPAVLGLIDPGRVVDHLEELTGRQVFEIPTIPPSIAGPRLRGAFDRGLPGLGVRTLSQATVTEAETVEDGFRFVVGRGGGRTEVRAKAAILATGRFFGKGLIADRHAIREAVFDLPVVQPKTREQWHNKEFFHTDGHAANASGLEVDDRFRPLGRDGRPAHKRLFAAGAILAHQDWMRMKCGAGLAITSAWRAVQGLMQGVD</sequence>
<feature type="domain" description="FAD-dependent oxidoreductase 2 FAD-binding" evidence="4">
    <location>
        <begin position="7"/>
        <end position="405"/>
    </location>
</feature>
<dbReference type="InterPro" id="IPR009158">
    <property type="entry name" value="G3P_DH_GlpB_su"/>
</dbReference>
<dbReference type="InterPro" id="IPR036188">
    <property type="entry name" value="FAD/NAD-bd_sf"/>
</dbReference>
<evidence type="ECO:0000313" key="5">
    <source>
        <dbReference type="EMBL" id="OIQ49004.1"/>
    </source>
</evidence>
<comment type="caution">
    <text evidence="5">The sequence shown here is derived from an EMBL/GenBank/DDBJ whole genome shotgun (WGS) entry which is preliminary data.</text>
</comment>
<dbReference type="SUPFAM" id="SSF51905">
    <property type="entry name" value="FAD/NAD(P)-binding domain"/>
    <property type="match status" value="1"/>
</dbReference>
<keyword evidence="6" id="KW-1185">Reference proteome</keyword>
<evidence type="ECO:0000259" key="4">
    <source>
        <dbReference type="Pfam" id="PF00890"/>
    </source>
</evidence>
<dbReference type="RefSeq" id="WP_071544562.1">
    <property type="nucleotide sequence ID" value="NZ_LKAQ01000004.1"/>
</dbReference>
<dbReference type="EC" id="1.1.5.3" evidence="5"/>
<keyword evidence="2" id="KW-0288">FMN</keyword>
<evidence type="ECO:0000256" key="2">
    <source>
        <dbReference type="ARBA" id="ARBA00022643"/>
    </source>
</evidence>
<gene>
    <name evidence="5" type="primary">glpB</name>
    <name evidence="5" type="ORF">BerOc1_00923</name>
</gene>
<proteinExistence type="predicted"/>
<keyword evidence="1" id="KW-0285">Flavoprotein</keyword>
<accession>A0A1J5MT12</accession>
<dbReference type="GO" id="GO:0004368">
    <property type="term" value="F:glycerol-3-phosphate dehydrogenase (quinone) activity"/>
    <property type="evidence" value="ECO:0007669"/>
    <property type="project" value="UniProtKB-EC"/>
</dbReference>
<dbReference type="NCBIfam" id="TIGR03378">
    <property type="entry name" value="glycerol3P_GlpB"/>
    <property type="match status" value="1"/>
</dbReference>
<reference evidence="5 6" key="1">
    <citation type="submission" date="2015-09" db="EMBL/GenBank/DDBJ databases">
        <title>Genome of Desulfovibrio dechloracetivorans BerOc1, a mercury methylating strain isolated from highly hydrocarbons and metals contaminated coastal sediments.</title>
        <authorList>
            <person name="Goni Urriza M."/>
            <person name="Gassie C."/>
            <person name="Bouchez O."/>
            <person name="Klopp C."/>
            <person name="Ranchou-Peyruse A."/>
            <person name="Remy G."/>
        </authorList>
    </citation>
    <scope>NUCLEOTIDE SEQUENCE [LARGE SCALE GENOMIC DNA]</scope>
    <source>
        <strain evidence="5 6">BerOc1</strain>
    </source>
</reference>
<protein>
    <submittedName>
        <fullName evidence="5">Anaerobic glycerol-3-phosphate dehydrogenase subunit B</fullName>
        <ecNumber evidence="5">1.1.5.3</ecNumber>
    </submittedName>
</protein>
<dbReference type="EMBL" id="LKAQ01000004">
    <property type="protein sequence ID" value="OIQ49004.1"/>
    <property type="molecule type" value="Genomic_DNA"/>
</dbReference>
<dbReference type="Pfam" id="PF00890">
    <property type="entry name" value="FAD_binding_2"/>
    <property type="match status" value="1"/>
</dbReference>
<evidence type="ECO:0000313" key="6">
    <source>
        <dbReference type="Proteomes" id="UP000181901"/>
    </source>
</evidence>
<dbReference type="AlphaFoldDB" id="A0A1J5MT12"/>
<dbReference type="PIRSF" id="PIRSF000141">
    <property type="entry name" value="Anaerobic_G3P_dh"/>
    <property type="match status" value="1"/>
</dbReference>
<dbReference type="NCBIfam" id="NF003725">
    <property type="entry name" value="PRK05329.2-4"/>
    <property type="match status" value="1"/>
</dbReference>
<keyword evidence="3 5" id="KW-0560">Oxidoreductase</keyword>
<evidence type="ECO:0000256" key="3">
    <source>
        <dbReference type="ARBA" id="ARBA00023002"/>
    </source>
</evidence>
<dbReference type="GO" id="GO:0009331">
    <property type="term" value="C:glycerol-3-phosphate dehydrogenase (FAD) complex"/>
    <property type="evidence" value="ECO:0007669"/>
    <property type="project" value="InterPro"/>
</dbReference>
<dbReference type="InterPro" id="IPR003953">
    <property type="entry name" value="FAD-dep_OxRdtase_2_FAD-bd"/>
</dbReference>
<name>A0A1J5MT12_9BACT</name>
<organism evidence="5 6">
    <name type="scientific">Pseudodesulfovibrio hydrargyri</name>
    <dbReference type="NCBI Taxonomy" id="2125990"/>
    <lineage>
        <taxon>Bacteria</taxon>
        <taxon>Pseudomonadati</taxon>
        <taxon>Thermodesulfobacteriota</taxon>
        <taxon>Desulfovibrionia</taxon>
        <taxon>Desulfovibrionales</taxon>
        <taxon>Desulfovibrionaceae</taxon>
    </lineage>
</organism>
<dbReference type="Proteomes" id="UP000181901">
    <property type="component" value="Unassembled WGS sequence"/>
</dbReference>
<dbReference type="Gene3D" id="3.50.50.60">
    <property type="entry name" value="FAD/NAD(P)-binding domain"/>
    <property type="match status" value="1"/>
</dbReference>
<evidence type="ECO:0000256" key="1">
    <source>
        <dbReference type="ARBA" id="ARBA00022630"/>
    </source>
</evidence>